<accession>A0A7J7MEX1</accession>
<evidence type="ECO:0000313" key="4">
    <source>
        <dbReference type="EMBL" id="KAF6153294.1"/>
    </source>
</evidence>
<evidence type="ECO:0008006" key="6">
    <source>
        <dbReference type="Google" id="ProtNLM"/>
    </source>
</evidence>
<evidence type="ECO:0000256" key="2">
    <source>
        <dbReference type="ARBA" id="ARBA00022737"/>
    </source>
</evidence>
<dbReference type="PANTHER" id="PTHR47941">
    <property type="entry name" value="PENTATRICOPEPTIDE REPEAT-CONTAINING PROTEIN 3, MITOCHONDRIAL"/>
    <property type="match status" value="1"/>
</dbReference>
<dbReference type="Gene3D" id="1.25.40.10">
    <property type="entry name" value="Tetratricopeptide repeat domain"/>
    <property type="match status" value="1"/>
</dbReference>
<comment type="caution">
    <text evidence="4">The sequence shown here is derived from an EMBL/GenBank/DDBJ whole genome shotgun (WGS) entry which is preliminary data.</text>
</comment>
<dbReference type="InterPro" id="IPR011990">
    <property type="entry name" value="TPR-like_helical_dom_sf"/>
</dbReference>
<dbReference type="NCBIfam" id="TIGR00756">
    <property type="entry name" value="PPR"/>
    <property type="match status" value="2"/>
</dbReference>
<dbReference type="PROSITE" id="PS51375">
    <property type="entry name" value="PPR"/>
    <property type="match status" value="2"/>
</dbReference>
<reference evidence="4 5" key="1">
    <citation type="journal article" date="2020" name="IScience">
        <title>Genome Sequencing of the Endangered Kingdonia uniflora (Circaeasteraceae, Ranunculales) Reveals Potential Mechanisms of Evolutionary Specialization.</title>
        <authorList>
            <person name="Sun Y."/>
            <person name="Deng T."/>
            <person name="Zhang A."/>
            <person name="Moore M.J."/>
            <person name="Landis J.B."/>
            <person name="Lin N."/>
            <person name="Zhang H."/>
            <person name="Zhang X."/>
            <person name="Huang J."/>
            <person name="Zhang X."/>
            <person name="Sun H."/>
            <person name="Wang H."/>
        </authorList>
    </citation>
    <scope>NUCLEOTIDE SEQUENCE [LARGE SCALE GENOMIC DNA]</scope>
    <source>
        <strain evidence="4">TB1705</strain>
        <tissue evidence="4">Leaf</tissue>
    </source>
</reference>
<feature type="repeat" description="PPR" evidence="3">
    <location>
        <begin position="152"/>
        <end position="186"/>
    </location>
</feature>
<evidence type="ECO:0000256" key="1">
    <source>
        <dbReference type="ARBA" id="ARBA00007626"/>
    </source>
</evidence>
<gene>
    <name evidence="4" type="ORF">GIB67_003484</name>
</gene>
<evidence type="ECO:0000313" key="5">
    <source>
        <dbReference type="Proteomes" id="UP000541444"/>
    </source>
</evidence>
<keyword evidence="5" id="KW-1185">Reference proteome</keyword>
<evidence type="ECO:0000256" key="3">
    <source>
        <dbReference type="PROSITE-ProRule" id="PRU00708"/>
    </source>
</evidence>
<feature type="repeat" description="PPR" evidence="3">
    <location>
        <begin position="117"/>
        <end position="151"/>
    </location>
</feature>
<comment type="similarity">
    <text evidence="1">Belongs to the PPR family. P subfamily.</text>
</comment>
<dbReference type="Proteomes" id="UP000541444">
    <property type="component" value="Unassembled WGS sequence"/>
</dbReference>
<dbReference type="EMBL" id="JACGCM010001564">
    <property type="protein sequence ID" value="KAF6153294.1"/>
    <property type="molecule type" value="Genomic_DNA"/>
</dbReference>
<dbReference type="InterPro" id="IPR002885">
    <property type="entry name" value="PPR_rpt"/>
</dbReference>
<dbReference type="AlphaFoldDB" id="A0A7J7MEX1"/>
<protein>
    <recommendedName>
        <fullName evidence="6">Pentatricopeptide repeat-containing protein</fullName>
    </recommendedName>
</protein>
<organism evidence="4 5">
    <name type="scientific">Kingdonia uniflora</name>
    <dbReference type="NCBI Taxonomy" id="39325"/>
    <lineage>
        <taxon>Eukaryota</taxon>
        <taxon>Viridiplantae</taxon>
        <taxon>Streptophyta</taxon>
        <taxon>Embryophyta</taxon>
        <taxon>Tracheophyta</taxon>
        <taxon>Spermatophyta</taxon>
        <taxon>Magnoliopsida</taxon>
        <taxon>Ranunculales</taxon>
        <taxon>Circaeasteraceae</taxon>
        <taxon>Kingdonia</taxon>
    </lineage>
</organism>
<keyword evidence="2" id="KW-0677">Repeat</keyword>
<dbReference type="Pfam" id="PF13041">
    <property type="entry name" value="PPR_2"/>
    <property type="match status" value="1"/>
</dbReference>
<sequence>MALCHLIYTFPSCTSCIDEQRRISNIRLLVSLSRVSSCMVSLSRGRRRRRRGAMVVVGARGRLNVSELQTKVESQSRSWVEIPVTCYQLLGAICKLRHYTKVIELYKAMDSQRINVNIVTYDTLINCYCEIGQVDLSLAVIAKIYKNGFELNNIIFTTLLKGLLKEDKVINAVQLFDKMIEGGYGCDAIKFA</sequence>
<dbReference type="OrthoDB" id="680059at2759"/>
<proteinExistence type="inferred from homology"/>
<name>A0A7J7MEX1_9MAGN</name>